<accession>A0A2N5VNA7</accession>
<reference evidence="1 2" key="1">
    <citation type="submission" date="2017-11" db="EMBL/GenBank/DDBJ databases">
        <title>De novo assembly and phasing of dikaryotic genomes from two isolates of Puccinia coronata f. sp. avenae, the causal agent of oat crown rust.</title>
        <authorList>
            <person name="Miller M.E."/>
            <person name="Zhang Y."/>
            <person name="Omidvar V."/>
            <person name="Sperschneider J."/>
            <person name="Schwessinger B."/>
            <person name="Raley C."/>
            <person name="Palmer J.M."/>
            <person name="Garnica D."/>
            <person name="Upadhyaya N."/>
            <person name="Rathjen J."/>
            <person name="Taylor J.M."/>
            <person name="Park R.F."/>
            <person name="Dodds P.N."/>
            <person name="Hirsch C.D."/>
            <person name="Kianian S.F."/>
            <person name="Figueroa M."/>
        </authorList>
    </citation>
    <scope>NUCLEOTIDE SEQUENCE [LARGE SCALE GENOMIC DNA]</scope>
    <source>
        <strain evidence="1">12SD80</strain>
    </source>
</reference>
<comment type="caution">
    <text evidence="1">The sequence shown here is derived from an EMBL/GenBank/DDBJ whole genome shotgun (WGS) entry which is preliminary data.</text>
</comment>
<evidence type="ECO:0000313" key="2">
    <source>
        <dbReference type="Proteomes" id="UP000235392"/>
    </source>
</evidence>
<protein>
    <submittedName>
        <fullName evidence="1">Uncharacterized protein</fullName>
    </submittedName>
</protein>
<dbReference type="AlphaFoldDB" id="A0A2N5VNA7"/>
<organism evidence="1 2">
    <name type="scientific">Puccinia coronata f. sp. avenae</name>
    <dbReference type="NCBI Taxonomy" id="200324"/>
    <lineage>
        <taxon>Eukaryota</taxon>
        <taxon>Fungi</taxon>
        <taxon>Dikarya</taxon>
        <taxon>Basidiomycota</taxon>
        <taxon>Pucciniomycotina</taxon>
        <taxon>Pucciniomycetes</taxon>
        <taxon>Pucciniales</taxon>
        <taxon>Pucciniaceae</taxon>
        <taxon>Puccinia</taxon>
    </lineage>
</organism>
<sequence>MSQQLSWLFKLNKSLREALRAPACGPLAVEGLVSPVTVKFVGYWTPEKLEQQVSDEKFPIKLYTELNGTGHKALSNLMAMPTVKLYNLAGMDIKLYNSMVLPNYPPPQLTQWLGTAIELLDTMAWPGHGDVNTFMTGHEGIDIMEVTP</sequence>
<dbReference type="Proteomes" id="UP000235392">
    <property type="component" value="Unassembled WGS sequence"/>
</dbReference>
<evidence type="ECO:0000313" key="1">
    <source>
        <dbReference type="EMBL" id="PLW51485.1"/>
    </source>
</evidence>
<gene>
    <name evidence="1" type="ORF">PCASD_00273</name>
</gene>
<name>A0A2N5VNA7_9BASI</name>
<proteinExistence type="predicted"/>
<dbReference type="EMBL" id="PGCI01000005">
    <property type="protein sequence ID" value="PLW51485.1"/>
    <property type="molecule type" value="Genomic_DNA"/>
</dbReference>